<dbReference type="CDD" id="cd00063">
    <property type="entry name" value="FN3"/>
    <property type="match status" value="2"/>
</dbReference>
<dbReference type="FunFam" id="2.70.50.50:FF:000001">
    <property type="entry name" value="Chitin-binding protein"/>
    <property type="match status" value="1"/>
</dbReference>
<comment type="caution">
    <text evidence="8">The sequence shown here is derived from an EMBL/GenBank/DDBJ whole genome shotgun (WGS) entry which is preliminary data.</text>
</comment>
<evidence type="ECO:0000256" key="4">
    <source>
        <dbReference type="ARBA" id="ARBA00022801"/>
    </source>
</evidence>
<keyword evidence="2" id="KW-0964">Secreted</keyword>
<dbReference type="CDD" id="cd12214">
    <property type="entry name" value="ChiA1_BD"/>
    <property type="match status" value="1"/>
</dbReference>
<dbReference type="SMART" id="SM00060">
    <property type="entry name" value="FN3"/>
    <property type="match status" value="2"/>
</dbReference>
<feature type="domain" description="Fibronectin type-III" evidence="7">
    <location>
        <begin position="219"/>
        <end position="307"/>
    </location>
</feature>
<dbReference type="InterPro" id="IPR004302">
    <property type="entry name" value="Cellulose/chitin-bd_N"/>
</dbReference>
<keyword evidence="6" id="KW-0472">Membrane</keyword>
<dbReference type="Pfam" id="PF03067">
    <property type="entry name" value="LPMO_10"/>
    <property type="match status" value="1"/>
</dbReference>
<evidence type="ECO:0000313" key="8">
    <source>
        <dbReference type="EMBL" id="GAF09332.1"/>
    </source>
</evidence>
<dbReference type="AlphaFoldDB" id="W7YLA3"/>
<dbReference type="Proteomes" id="UP000019364">
    <property type="component" value="Unassembled WGS sequence"/>
</dbReference>
<keyword evidence="5" id="KW-0119">Carbohydrate metabolism</keyword>
<dbReference type="RefSeq" id="WP_036650705.1">
    <property type="nucleotide sequence ID" value="NZ_BAVZ01000011.1"/>
</dbReference>
<dbReference type="Gene3D" id="2.70.50.50">
    <property type="entry name" value="chitin-binding protein cbp21"/>
    <property type="match status" value="1"/>
</dbReference>
<dbReference type="GO" id="GO:0005576">
    <property type="term" value="C:extracellular region"/>
    <property type="evidence" value="ECO:0007669"/>
    <property type="project" value="UniProtKB-SubCell"/>
</dbReference>
<sequence>MSTIILPRQTSLYKWIIASSMILVMMIGMMLIADRASAHGYVEAPGGRAALCKTGVNTDCGQVMYEPQSLEAPKGFPAAGPADGKIASAGGAFPKLDEQSATRWAKVNMTAGTNTFKWTISARHATTSWKYYMTKQNWNPNAPLTRDSFDLTPFCNVNYNGAQPPASYTDTCNVPSRTGYQVILAVWEIADTANAFYNVIDVDFGGGGSTPSDTAAPTAPANAVVSNVATTSASLSWGASTDNVAVTAYKIYNGSTLVATTSNGSTLNYNITGLTANTAYTFTVKAVDAAGNTSAASNAVTFTTTAGTTTDTTAPTAPSGLQVNGTPSSTSISLKWNASSDNVGVTGYRVYRGTTLAGTVSGTTLTYSATGLTANTAYTFTVRAIDAAGNESANSNAVNATTAAATTTPGGAAAWAPNVAYTTGTLVTYNGATYECRQPHTSLVGWEPTNVPSLWLLK</sequence>
<name>W7YLA3_9BACL</name>
<keyword evidence="6" id="KW-0812">Transmembrane</keyword>
<dbReference type="SUPFAM" id="SSF51055">
    <property type="entry name" value="Carbohydrate binding domain"/>
    <property type="match status" value="1"/>
</dbReference>
<evidence type="ECO:0000256" key="3">
    <source>
        <dbReference type="ARBA" id="ARBA00022729"/>
    </source>
</evidence>
<dbReference type="InterPro" id="IPR051024">
    <property type="entry name" value="GlcNAc_Chitin_IntDeg"/>
</dbReference>
<evidence type="ECO:0000313" key="9">
    <source>
        <dbReference type="Proteomes" id="UP000019364"/>
    </source>
</evidence>
<dbReference type="SMART" id="SM00495">
    <property type="entry name" value="ChtBD3"/>
    <property type="match status" value="1"/>
</dbReference>
<keyword evidence="3" id="KW-0732">Signal</keyword>
<dbReference type="OrthoDB" id="2702399at2"/>
<evidence type="ECO:0000256" key="5">
    <source>
        <dbReference type="ARBA" id="ARBA00023326"/>
    </source>
</evidence>
<dbReference type="CDD" id="cd21177">
    <property type="entry name" value="LPMO_AA10"/>
    <property type="match status" value="1"/>
</dbReference>
<dbReference type="SUPFAM" id="SSF81296">
    <property type="entry name" value="E set domains"/>
    <property type="match status" value="1"/>
</dbReference>
<dbReference type="InterPro" id="IPR036573">
    <property type="entry name" value="CBM_sf_5/12"/>
</dbReference>
<dbReference type="PROSITE" id="PS50853">
    <property type="entry name" value="FN3"/>
    <property type="match status" value="2"/>
</dbReference>
<dbReference type="GO" id="GO:0000272">
    <property type="term" value="P:polysaccharide catabolic process"/>
    <property type="evidence" value="ECO:0007669"/>
    <property type="project" value="UniProtKB-KW"/>
</dbReference>
<dbReference type="PANTHER" id="PTHR34823:SF1">
    <property type="entry name" value="CHITIN-BINDING TYPE-4 DOMAIN-CONTAINING PROTEIN"/>
    <property type="match status" value="1"/>
</dbReference>
<keyword evidence="4" id="KW-0378">Hydrolase</keyword>
<dbReference type="PANTHER" id="PTHR34823">
    <property type="entry name" value="GLCNAC-BINDING PROTEIN A"/>
    <property type="match status" value="1"/>
</dbReference>
<dbReference type="InterPro" id="IPR003961">
    <property type="entry name" value="FN3_dom"/>
</dbReference>
<dbReference type="eggNOG" id="COG3325">
    <property type="taxonomic scope" value="Bacteria"/>
</dbReference>
<dbReference type="SUPFAM" id="SSF49265">
    <property type="entry name" value="Fibronectin type III"/>
    <property type="match status" value="1"/>
</dbReference>
<evidence type="ECO:0000256" key="2">
    <source>
        <dbReference type="ARBA" id="ARBA00022525"/>
    </source>
</evidence>
<dbReference type="InterPro" id="IPR014756">
    <property type="entry name" value="Ig_E-set"/>
</dbReference>
<dbReference type="Gene3D" id="2.10.10.20">
    <property type="entry name" value="Carbohydrate-binding module superfamily 5/12"/>
    <property type="match status" value="1"/>
</dbReference>
<dbReference type="Pfam" id="PF00041">
    <property type="entry name" value="fn3"/>
    <property type="match status" value="2"/>
</dbReference>
<evidence type="ECO:0000259" key="7">
    <source>
        <dbReference type="PROSITE" id="PS50853"/>
    </source>
</evidence>
<feature type="domain" description="Fibronectin type-III" evidence="7">
    <location>
        <begin position="317"/>
        <end position="405"/>
    </location>
</feature>
<dbReference type="InterPro" id="IPR013783">
    <property type="entry name" value="Ig-like_fold"/>
</dbReference>
<gene>
    <name evidence="8" type="ORF">JCM16418_3470</name>
</gene>
<dbReference type="InterPro" id="IPR003610">
    <property type="entry name" value="CBM5/12"/>
</dbReference>
<dbReference type="GO" id="GO:0004553">
    <property type="term" value="F:hydrolase activity, hydrolyzing O-glycosyl compounds"/>
    <property type="evidence" value="ECO:0007669"/>
    <property type="project" value="InterPro"/>
</dbReference>
<keyword evidence="5" id="KW-0624">Polysaccharide degradation</keyword>
<proteinExistence type="predicted"/>
<dbReference type="EMBL" id="BAVZ01000011">
    <property type="protein sequence ID" value="GAF09332.1"/>
    <property type="molecule type" value="Genomic_DNA"/>
</dbReference>
<dbReference type="eggNOG" id="COG3397">
    <property type="taxonomic scope" value="Bacteria"/>
</dbReference>
<dbReference type="Gene3D" id="2.60.40.10">
    <property type="entry name" value="Immunoglobulins"/>
    <property type="match status" value="2"/>
</dbReference>
<evidence type="ECO:0000256" key="6">
    <source>
        <dbReference type="SAM" id="Phobius"/>
    </source>
</evidence>
<comment type="subcellular location">
    <subcellularLocation>
        <location evidence="1">Secreted</location>
    </subcellularLocation>
</comment>
<keyword evidence="9" id="KW-1185">Reference proteome</keyword>
<protein>
    <submittedName>
        <fullName evidence="8">Chitin binding protein</fullName>
    </submittedName>
</protein>
<accession>W7YLA3</accession>
<dbReference type="GO" id="GO:0030246">
    <property type="term" value="F:carbohydrate binding"/>
    <property type="evidence" value="ECO:0007669"/>
    <property type="project" value="InterPro"/>
</dbReference>
<feature type="transmembrane region" description="Helical" evidence="6">
    <location>
        <begin position="12"/>
        <end position="33"/>
    </location>
</feature>
<dbReference type="STRING" id="1236976.JCM16418_3470"/>
<reference evidence="8 9" key="1">
    <citation type="journal article" date="2014" name="Genome Announc.">
        <title>Draft Genome Sequence of Paenibacillus pini JCM 16418T, Isolated from the Rhizosphere of Pine Tree.</title>
        <authorList>
            <person name="Yuki M."/>
            <person name="Oshima K."/>
            <person name="Suda W."/>
            <person name="Oshida Y."/>
            <person name="Kitamura K."/>
            <person name="Iida Y."/>
            <person name="Hattori M."/>
            <person name="Ohkuma M."/>
        </authorList>
    </citation>
    <scope>NUCLEOTIDE SEQUENCE [LARGE SCALE GENOMIC DNA]</scope>
    <source>
        <strain evidence="8 9">JCM 16418</strain>
    </source>
</reference>
<dbReference type="Pfam" id="PF02839">
    <property type="entry name" value="CBM_5_12"/>
    <property type="match status" value="1"/>
</dbReference>
<organism evidence="8 9">
    <name type="scientific">Paenibacillus pini JCM 16418</name>
    <dbReference type="NCBI Taxonomy" id="1236976"/>
    <lineage>
        <taxon>Bacteria</taxon>
        <taxon>Bacillati</taxon>
        <taxon>Bacillota</taxon>
        <taxon>Bacilli</taxon>
        <taxon>Bacillales</taxon>
        <taxon>Paenibacillaceae</taxon>
        <taxon>Paenibacillus</taxon>
    </lineage>
</organism>
<evidence type="ECO:0000256" key="1">
    <source>
        <dbReference type="ARBA" id="ARBA00004613"/>
    </source>
</evidence>
<keyword evidence="6" id="KW-1133">Transmembrane helix</keyword>
<dbReference type="InterPro" id="IPR036116">
    <property type="entry name" value="FN3_sf"/>
</dbReference>